<dbReference type="PANTHER" id="PTHR19981">
    <property type="entry name" value="TALIN"/>
    <property type="match status" value="1"/>
</dbReference>
<evidence type="ECO:0000259" key="4">
    <source>
        <dbReference type="Pfam" id="PF08913"/>
    </source>
</evidence>
<dbReference type="Pfam" id="PF09141">
    <property type="entry name" value="Talin_middle"/>
    <property type="match status" value="1"/>
</dbReference>
<reference evidence="11" key="1">
    <citation type="submission" date="2015-09" db="EMBL/GenBank/DDBJ databases">
        <authorList>
            <person name="Sai Rama Sridatta P."/>
        </authorList>
    </citation>
    <scope>NUCLEOTIDE SEQUENCE [LARGE SCALE GENOMIC DNA]</scope>
</reference>
<dbReference type="Pfam" id="PF21692">
    <property type="entry name" value="Talin_R4"/>
    <property type="match status" value="1"/>
</dbReference>
<dbReference type="InterPro" id="IPR057346">
    <property type="entry name" value="Talin1/2_VBS2"/>
</dbReference>
<proteinExistence type="predicted"/>
<evidence type="ECO:0000259" key="7">
    <source>
        <dbReference type="Pfam" id="PF21865"/>
    </source>
</evidence>
<dbReference type="Pfam" id="PF25177">
    <property type="entry name" value="Talin_VBS2"/>
    <property type="match status" value="1"/>
</dbReference>
<feature type="domain" description="Talin IBS2B" evidence="8">
    <location>
        <begin position="617"/>
        <end position="768"/>
    </location>
</feature>
<protein>
    <submittedName>
        <fullName evidence="10">Talin 1</fullName>
    </submittedName>
</protein>
<dbReference type="InterPro" id="IPR035964">
    <property type="entry name" value="I/LWEQ_dom_sf"/>
</dbReference>
<keyword evidence="11" id="KW-1185">Reference proteome</keyword>
<keyword evidence="3" id="KW-0175">Coiled coil</keyword>
<dbReference type="InterPro" id="IPR036476">
    <property type="entry name" value="Talin_cent_sf"/>
</dbReference>
<name>A0A4W6FB61_LATCA</name>
<dbReference type="PANTHER" id="PTHR19981:SF7">
    <property type="entry name" value="TALIN-1"/>
    <property type="match status" value="1"/>
</dbReference>
<evidence type="ECO:0000313" key="10">
    <source>
        <dbReference type="Ensembl" id="ENSLCAP00010048051.1"/>
    </source>
</evidence>
<sequence>MSTVLQQQFNKVGKVETGSVALPAIMRSGAGGPESFQMGSMPQAKQHITSGQMHRGHMPPLTSAQQALTGTINSSMQAVQAAQASLDDFDTLPPLGTDAASQAWRKNKMDESKHEIHSQVDAITAGTASMVNLTAGDPAETDYTAVGCAVTTISSNLTEMSKGVKLLAALMEDEGGNGQQLLGAAKNLACAVSDMLKTAQPANTEPRQNLLQAAGNVGQASGELLSHIGETDTDPQFQDMLMQLAKAVANAAAALVLKAKNVAQKTEDSAQQNRVIAAATQCALSTSQLVACTRVVAPTISSPVCQEQLIEAGKLVAKSVEGCVEASQGATNDEGLLKQVGVAATGVTQALNELLQHIKQYASGGHPIGRHGEATDRILDVTENIFSSMGDAGEMVRQARILAQATSDLVNAIKMDAEGESDLENSRKLLSAAKLLADATAKMVEAAKGAAANPDSEEQQQKLREAAEGLRMATNAAAQNAIKKRLVNKLENAAKQAAAAATQTIAAAQHAASSNRNQAAQQQLVQSCKVVAEQIPQLVQGVRGSQSQPDSPSAQLALISASQNFLQPGAKMVTASKATVPTISDQASAMQLSQCAKNLASALAELRTASQKAQEACGPLEIDNALSMVRNLEKDIKDAKASAEEGKLKPLPGETLEKCSQDLGTSTKAVSSAIAQLLSEATQGNENYTGMAARDVAQALKSLASGARGVAATTDDPQARNAMLDCAGDVMDKAIAKPGDAESQQRLAQVAKAVSQALNRCVNCLPGQRDVDNAIRTVGEASKTLLADSFPSSGRSFQEVQAQLNEVAAGLNQSANEVVQASRGTTQDLARSTSKFGQDFSNFLEAGVDMAGTSQDQTQVVSNLKTISMSSSKLLLAAKALSTDPSSPNLKNQLAAAARAVTDSINQLITMCTQQAPGQKECDNALRELESVRGMLENPTEAVSELSYFDCIDSVMENSKTLTESALQMLYTAKEAGGNPKAAHMQEALEESVQMMKEAVDDLGATLAEAASAAGAVGGMVDSINDAINKMEDTPSLEPEGTFVDYQTTMVKTAKAIAVTVQEMVTKSNTNPDDLGGLANQLTNEFGNLANEAKYAAITAENDEIGSHIKKQVGELGFSCTGLVTKAGALQCSPNDSFTKKELIESARKVSEKVSHVLASLQAGNRGTQACITAASAVSGIIADLDTTIMFATAGTLNRENAETFADHRECILKTAKALVEDTKLLVSGAGASQEKLAQAAQSSVTTITKLADVVKLGAASLGSEDPETQVVLINAVKDVAKALGNLISTTKAAAGKPHDDPSMLQLKNSAKVMVTNVTSLLKTVKAVEDEATKGTRALEATIEHIKQELTVSNYTLEMEMFCYQYLCQDLERMYLY</sequence>
<dbReference type="SUPFAM" id="SSF109880">
    <property type="entry name" value="A middle domain of Talin 1"/>
    <property type="match status" value="1"/>
</dbReference>
<dbReference type="GO" id="GO:0005886">
    <property type="term" value="C:plasma membrane"/>
    <property type="evidence" value="ECO:0007669"/>
    <property type="project" value="TreeGrafter"/>
</dbReference>
<dbReference type="GO" id="GO:0051015">
    <property type="term" value="F:actin filament binding"/>
    <property type="evidence" value="ECO:0007669"/>
    <property type="project" value="InterPro"/>
</dbReference>
<feature type="domain" description="Talin-1/2 VBS2" evidence="9">
    <location>
        <begin position="367"/>
        <end position="482"/>
    </location>
</feature>
<dbReference type="Proteomes" id="UP000314980">
    <property type="component" value="Unassembled WGS sequence"/>
</dbReference>
<evidence type="ECO:0000259" key="6">
    <source>
        <dbReference type="Pfam" id="PF21692"/>
    </source>
</evidence>
<dbReference type="GO" id="GO:0005200">
    <property type="term" value="F:structural constituent of cytoskeleton"/>
    <property type="evidence" value="ECO:0007669"/>
    <property type="project" value="InterPro"/>
</dbReference>
<dbReference type="Gene3D" id="1.20.1420.10">
    <property type="entry name" value="Talin, central domain"/>
    <property type="match status" value="5"/>
</dbReference>
<dbReference type="InterPro" id="IPR054060">
    <property type="entry name" value="TLN1-like_RS"/>
</dbReference>
<feature type="domain" description="Talin IBS2B" evidence="8">
    <location>
        <begin position="268"/>
        <end position="358"/>
    </location>
</feature>
<comment type="subcellular location">
    <subcellularLocation>
        <location evidence="1">Cytoplasm</location>
    </subcellularLocation>
</comment>
<evidence type="ECO:0000259" key="9">
    <source>
        <dbReference type="Pfam" id="PF25177"/>
    </source>
</evidence>
<organism evidence="10 11">
    <name type="scientific">Lates calcarifer</name>
    <name type="common">Barramundi</name>
    <name type="synonym">Holocentrus calcarifer</name>
    <dbReference type="NCBI Taxonomy" id="8187"/>
    <lineage>
        <taxon>Eukaryota</taxon>
        <taxon>Metazoa</taxon>
        <taxon>Chordata</taxon>
        <taxon>Craniata</taxon>
        <taxon>Vertebrata</taxon>
        <taxon>Euteleostomi</taxon>
        <taxon>Actinopterygii</taxon>
        <taxon>Neopterygii</taxon>
        <taxon>Teleostei</taxon>
        <taxon>Neoteleostei</taxon>
        <taxon>Acanthomorphata</taxon>
        <taxon>Carangaria</taxon>
        <taxon>Carangaria incertae sedis</taxon>
        <taxon>Centropomidae</taxon>
        <taxon>Lates</taxon>
    </lineage>
</organism>
<dbReference type="GO" id="GO:0005178">
    <property type="term" value="F:integrin binding"/>
    <property type="evidence" value="ECO:0007669"/>
    <property type="project" value="TreeGrafter"/>
</dbReference>
<keyword evidence="2" id="KW-0963">Cytoplasm</keyword>
<dbReference type="SUPFAM" id="SSF47220">
    <property type="entry name" value="alpha-catenin/vinculin-like"/>
    <property type="match status" value="4"/>
</dbReference>
<feature type="domain" description="Vinculin-binding site-containing" evidence="4">
    <location>
        <begin position="1042"/>
        <end position="1166"/>
    </location>
</feature>
<evidence type="ECO:0000259" key="5">
    <source>
        <dbReference type="Pfam" id="PF09141"/>
    </source>
</evidence>
<dbReference type="Pfam" id="PF08913">
    <property type="entry name" value="VBS"/>
    <property type="match status" value="1"/>
</dbReference>
<evidence type="ECO:0000313" key="11">
    <source>
        <dbReference type="Proteomes" id="UP000314980"/>
    </source>
</evidence>
<dbReference type="GO" id="GO:0030036">
    <property type="term" value="P:actin cytoskeleton organization"/>
    <property type="evidence" value="ECO:0007669"/>
    <property type="project" value="TreeGrafter"/>
</dbReference>
<dbReference type="GeneTree" id="ENSGT00940000157006"/>
<evidence type="ECO:0000259" key="8">
    <source>
        <dbReference type="Pfam" id="PF21896"/>
    </source>
</evidence>
<dbReference type="GO" id="GO:0098609">
    <property type="term" value="P:cell-cell adhesion"/>
    <property type="evidence" value="ECO:0007669"/>
    <property type="project" value="TreeGrafter"/>
</dbReference>
<feature type="domain" description="Talin 1-like rod-segment" evidence="7">
    <location>
        <begin position="771"/>
        <end position="913"/>
    </location>
</feature>
<feature type="domain" description="Talin 1-like rod-segment" evidence="7">
    <location>
        <begin position="943"/>
        <end position="1015"/>
    </location>
</feature>
<reference evidence="10" key="3">
    <citation type="submission" date="2025-09" db="UniProtKB">
        <authorList>
            <consortium name="Ensembl"/>
        </authorList>
    </citation>
    <scope>IDENTIFICATION</scope>
</reference>
<dbReference type="Ensembl" id="ENSLCAT00010049234.1">
    <property type="protein sequence ID" value="ENSLCAP00010048051.1"/>
    <property type="gene ID" value="ENSLCAG00010021685.1"/>
</dbReference>
<evidence type="ECO:0000256" key="2">
    <source>
        <dbReference type="ARBA" id="ARBA00022490"/>
    </source>
</evidence>
<gene>
    <name evidence="10" type="primary">TLN1</name>
</gene>
<feature type="domain" description="Talin R4" evidence="6">
    <location>
        <begin position="489"/>
        <end position="613"/>
    </location>
</feature>
<dbReference type="Gene3D" id="1.20.120.230">
    <property type="entry name" value="Alpha-catenin/vinculin-like"/>
    <property type="match status" value="4"/>
</dbReference>
<dbReference type="InterPro" id="IPR054082">
    <property type="entry name" value="Talin_IBS2B"/>
</dbReference>
<feature type="domain" description="Talin 1-like rod-segment" evidence="7">
    <location>
        <begin position="1168"/>
        <end position="1332"/>
    </location>
</feature>
<dbReference type="GO" id="GO:0005737">
    <property type="term" value="C:cytoplasm"/>
    <property type="evidence" value="ECO:0007669"/>
    <property type="project" value="UniProtKB-SubCell"/>
</dbReference>
<dbReference type="GO" id="GO:0005925">
    <property type="term" value="C:focal adhesion"/>
    <property type="evidence" value="ECO:0007669"/>
    <property type="project" value="InterPro"/>
</dbReference>
<dbReference type="Pfam" id="PF21865">
    <property type="entry name" value="TLN1-like_RS"/>
    <property type="match status" value="3"/>
</dbReference>
<evidence type="ECO:0000256" key="3">
    <source>
        <dbReference type="SAM" id="Coils"/>
    </source>
</evidence>
<dbReference type="InterPro" id="IPR015224">
    <property type="entry name" value="Talin_cent"/>
</dbReference>
<dbReference type="GO" id="GO:0001726">
    <property type="term" value="C:ruffle"/>
    <property type="evidence" value="ECO:0007669"/>
    <property type="project" value="InterPro"/>
</dbReference>
<dbReference type="Pfam" id="PF21896">
    <property type="entry name" value="Talin_IBS2B"/>
    <property type="match status" value="2"/>
</dbReference>
<evidence type="ECO:0000256" key="1">
    <source>
        <dbReference type="ARBA" id="ARBA00004496"/>
    </source>
</evidence>
<accession>A0A4W6FB61</accession>
<dbReference type="InterPro" id="IPR036723">
    <property type="entry name" value="Alpha-catenin/vinculin-like_sf"/>
</dbReference>
<reference evidence="10" key="2">
    <citation type="submission" date="2025-08" db="UniProtKB">
        <authorList>
            <consortium name="Ensembl"/>
        </authorList>
    </citation>
    <scope>IDENTIFICATION</scope>
</reference>
<dbReference type="InterPro" id="IPR049108">
    <property type="entry name" value="Talin_R4"/>
</dbReference>
<dbReference type="SUPFAM" id="SSF109885">
    <property type="entry name" value="I/LWEQ domain"/>
    <property type="match status" value="2"/>
</dbReference>
<dbReference type="InterPro" id="IPR015009">
    <property type="entry name" value="Vinculin-bd_dom"/>
</dbReference>
<feature type="domain" description="Talin central" evidence="5">
    <location>
        <begin position="64"/>
        <end position="225"/>
    </location>
</feature>
<feature type="coiled-coil region" evidence="3">
    <location>
        <begin position="596"/>
        <end position="649"/>
    </location>
</feature>